<proteinExistence type="predicted"/>
<evidence type="ECO:0000313" key="1">
    <source>
        <dbReference type="EMBL" id="KAH6939586.1"/>
    </source>
</evidence>
<name>A0ACB7SXA0_HYAAI</name>
<reference evidence="1" key="1">
    <citation type="submission" date="2020-05" db="EMBL/GenBank/DDBJ databases">
        <title>Large-scale comparative analyses of tick genomes elucidate their genetic diversity and vector capacities.</title>
        <authorList>
            <person name="Jia N."/>
            <person name="Wang J."/>
            <person name="Shi W."/>
            <person name="Du L."/>
            <person name="Sun Y."/>
            <person name="Zhan W."/>
            <person name="Jiang J."/>
            <person name="Wang Q."/>
            <person name="Zhang B."/>
            <person name="Ji P."/>
            <person name="Sakyi L.B."/>
            <person name="Cui X."/>
            <person name="Yuan T."/>
            <person name="Jiang B."/>
            <person name="Yang W."/>
            <person name="Lam T.T.-Y."/>
            <person name="Chang Q."/>
            <person name="Ding S."/>
            <person name="Wang X."/>
            <person name="Zhu J."/>
            <person name="Ruan X."/>
            <person name="Zhao L."/>
            <person name="Wei J."/>
            <person name="Que T."/>
            <person name="Du C."/>
            <person name="Cheng J."/>
            <person name="Dai P."/>
            <person name="Han X."/>
            <person name="Huang E."/>
            <person name="Gao Y."/>
            <person name="Liu J."/>
            <person name="Shao H."/>
            <person name="Ye R."/>
            <person name="Li L."/>
            <person name="Wei W."/>
            <person name="Wang X."/>
            <person name="Wang C."/>
            <person name="Yang T."/>
            <person name="Huo Q."/>
            <person name="Li W."/>
            <person name="Guo W."/>
            <person name="Chen H."/>
            <person name="Zhou L."/>
            <person name="Ni X."/>
            <person name="Tian J."/>
            <person name="Zhou Y."/>
            <person name="Sheng Y."/>
            <person name="Liu T."/>
            <person name="Pan Y."/>
            <person name="Xia L."/>
            <person name="Li J."/>
            <person name="Zhao F."/>
            <person name="Cao W."/>
        </authorList>
    </citation>
    <scope>NUCLEOTIDE SEQUENCE</scope>
    <source>
        <strain evidence="1">Hyas-2018</strain>
    </source>
</reference>
<protein>
    <submittedName>
        <fullName evidence="1">Uncharacterized protein</fullName>
    </submittedName>
</protein>
<dbReference type="Proteomes" id="UP000821845">
    <property type="component" value="Chromosome 2"/>
</dbReference>
<dbReference type="EMBL" id="CM023482">
    <property type="protein sequence ID" value="KAH6939586.1"/>
    <property type="molecule type" value="Genomic_DNA"/>
</dbReference>
<sequence>MWTRTFCIYGRLAEGSHGAGNANALIASFAGVSTNFRRRHKNMLKFSSETTGEGSYPDYPHAEKSNEELDADITVDEVRVVLQDLRRNTAPAYKFDRRIKDAPRKPRRGATSHEERLAIVAAVADNPRCSAQEIKVNFGLKASKSTVKRRLYQAGLKSRTAEQKVLLRTANKDKRLQFAQRHAGWIEQDWKKVIFTDESTFTTCWEQKTRIRRPDCTL</sequence>
<gene>
    <name evidence="1" type="ORF">HPB50_019805</name>
</gene>
<accession>A0ACB7SXA0</accession>
<evidence type="ECO:0000313" key="2">
    <source>
        <dbReference type="Proteomes" id="UP000821845"/>
    </source>
</evidence>
<organism evidence="1 2">
    <name type="scientific">Hyalomma asiaticum</name>
    <name type="common">Tick</name>
    <dbReference type="NCBI Taxonomy" id="266040"/>
    <lineage>
        <taxon>Eukaryota</taxon>
        <taxon>Metazoa</taxon>
        <taxon>Ecdysozoa</taxon>
        <taxon>Arthropoda</taxon>
        <taxon>Chelicerata</taxon>
        <taxon>Arachnida</taxon>
        <taxon>Acari</taxon>
        <taxon>Parasitiformes</taxon>
        <taxon>Ixodida</taxon>
        <taxon>Ixodoidea</taxon>
        <taxon>Ixodidae</taxon>
        <taxon>Hyalomminae</taxon>
        <taxon>Hyalomma</taxon>
    </lineage>
</organism>
<keyword evidence="2" id="KW-1185">Reference proteome</keyword>
<comment type="caution">
    <text evidence="1">The sequence shown here is derived from an EMBL/GenBank/DDBJ whole genome shotgun (WGS) entry which is preliminary data.</text>
</comment>